<gene>
    <name evidence="1" type="ORF">TAF16_0222</name>
</gene>
<protein>
    <submittedName>
        <fullName evidence="1">Uncharacterized protein</fullName>
    </submittedName>
</protein>
<proteinExistence type="predicted"/>
<name>A0A178TP00_9BACL</name>
<evidence type="ECO:0000313" key="2">
    <source>
        <dbReference type="Proteomes" id="UP000078336"/>
    </source>
</evidence>
<dbReference type="OrthoDB" id="2972731at2"/>
<dbReference type="AlphaFoldDB" id="A0A178TP00"/>
<organism evidence="1 2">
    <name type="scientific">Anoxybacillus flavithermus</name>
    <dbReference type="NCBI Taxonomy" id="33934"/>
    <lineage>
        <taxon>Bacteria</taxon>
        <taxon>Bacillati</taxon>
        <taxon>Bacillota</taxon>
        <taxon>Bacilli</taxon>
        <taxon>Bacillales</taxon>
        <taxon>Anoxybacillaceae</taxon>
        <taxon>Anoxybacillus</taxon>
    </lineage>
</organism>
<reference evidence="1 2" key="1">
    <citation type="submission" date="2016-03" db="EMBL/GenBank/DDBJ databases">
        <title>Spore heat resistance.</title>
        <authorList>
            <person name="Boekhorst J."/>
            <person name="Berendsen E.M."/>
            <person name="Wells-Bennik M.H."/>
            <person name="Kuipers O.P."/>
        </authorList>
    </citation>
    <scope>NUCLEOTIDE SEQUENCE [LARGE SCALE GENOMIC DNA]</scope>
    <source>
        <strain evidence="1 2">AF16</strain>
    </source>
</reference>
<evidence type="ECO:0000313" key="1">
    <source>
        <dbReference type="EMBL" id="OAO82602.1"/>
    </source>
</evidence>
<sequence length="567" mass="67714">MILYDIDDIELKVDKLDEKKGVVRRVHLEEPLKVGQWAYVGDSNNKIKRISENEYMFIRKDSIDTHIEEYDPSGLTAQKVYTSINKKLDYDLRYGDDRVRLVNQLIEDNQWIYNLKSSSRIIAKEIKKKNSFLAENQRFDNILDKVATYIVFAKFKNKEDELNYINMKREKDKLEKRGYRKRSDKENEKMYKLINLINCCHKNLVKRKIKFPDKVELTGNVAEREKEGDFVNTEELSHRTKNAKFDYKKSDINDEYWDKMYWEGRKNLIPFYDQDMHNESLNKSIQAKEFRKSMLNQMKNDIKKLADYLGLTIKDKKIKAYHIKKLREKLDEQYKDCEHLDGDKVYSIIRKTYTDAKADYEVAKKILTDEIRVNSDKCSTVYAIDSDTWYENENGEIIEISKNRVLMSDVNTYKGLILTYKDLKDKYKDNHESDIWALLLDFEDILKNTKLTNEEQFVLGVLFQGYSQKQIRNLYKKLDMGQMNERRISNMINNTIPNKLLNTYLEMIDEWLYTYKIKGKYKKCSKCGEIKLISNDRYFRKDPLGKDGYRSQCRKCEILAKNRKKNL</sequence>
<keyword evidence="2" id="KW-1185">Reference proteome</keyword>
<dbReference type="EMBL" id="LUCQ01000018">
    <property type="protein sequence ID" value="OAO82602.1"/>
    <property type="molecule type" value="Genomic_DNA"/>
</dbReference>
<dbReference type="RefSeq" id="WP_064213911.1">
    <property type="nucleotide sequence ID" value="NZ_LUCQ01000018.1"/>
</dbReference>
<accession>A0A178TP00</accession>
<comment type="caution">
    <text evidence="1">The sequence shown here is derived from an EMBL/GenBank/DDBJ whole genome shotgun (WGS) entry which is preliminary data.</text>
</comment>
<dbReference type="PATRIC" id="fig|33934.7.peg.1698"/>
<dbReference type="Proteomes" id="UP000078336">
    <property type="component" value="Unassembled WGS sequence"/>
</dbReference>